<evidence type="ECO:0000256" key="1">
    <source>
        <dbReference type="ARBA" id="ARBA00044755"/>
    </source>
</evidence>
<evidence type="ECO:0008006" key="5">
    <source>
        <dbReference type="Google" id="ProtNLM"/>
    </source>
</evidence>
<reference evidence="3 4" key="1">
    <citation type="submission" date="2016-07" db="EMBL/GenBank/DDBJ databases">
        <title>Genome and transcriptome analysis of iron-reducing fermentative bacteria Anoxybacter fermentans.</title>
        <authorList>
            <person name="Zeng X."/>
            <person name="Shao Z."/>
        </authorList>
    </citation>
    <scope>NUCLEOTIDE SEQUENCE [LARGE SCALE GENOMIC DNA]</scope>
    <source>
        <strain evidence="3 4">DY22613</strain>
    </source>
</reference>
<gene>
    <name evidence="3" type="ORF">BBF96_13280</name>
</gene>
<keyword evidence="4" id="KW-1185">Reference proteome</keyword>
<name>A0A3Q9HRT5_9FIRM</name>
<dbReference type="KEGG" id="aft:BBF96_13280"/>
<accession>A0A3Q9HRT5</accession>
<protein>
    <recommendedName>
        <fullName evidence="5">Cell shape determination protein CcmA</fullName>
    </recommendedName>
</protein>
<dbReference type="Proteomes" id="UP000267250">
    <property type="component" value="Chromosome"/>
</dbReference>
<organism evidence="3 4">
    <name type="scientific">Anoxybacter fermentans</name>
    <dbReference type="NCBI Taxonomy" id="1323375"/>
    <lineage>
        <taxon>Bacteria</taxon>
        <taxon>Bacillati</taxon>
        <taxon>Bacillota</taxon>
        <taxon>Clostridia</taxon>
        <taxon>Halanaerobiales</taxon>
        <taxon>Anoxybacter</taxon>
    </lineage>
</organism>
<feature type="region of interest" description="Disordered" evidence="2">
    <location>
        <begin position="109"/>
        <end position="144"/>
    </location>
</feature>
<evidence type="ECO:0000256" key="2">
    <source>
        <dbReference type="SAM" id="MobiDB-lite"/>
    </source>
</evidence>
<dbReference type="RefSeq" id="WP_127017645.1">
    <property type="nucleotide sequence ID" value="NZ_CP016379.1"/>
</dbReference>
<dbReference type="InterPro" id="IPR007607">
    <property type="entry name" value="BacA/B"/>
</dbReference>
<feature type="compositionally biased region" description="Basic and acidic residues" evidence="2">
    <location>
        <begin position="134"/>
        <end position="144"/>
    </location>
</feature>
<dbReference type="PANTHER" id="PTHR35024">
    <property type="entry name" value="HYPOTHETICAL CYTOSOLIC PROTEIN"/>
    <property type="match status" value="1"/>
</dbReference>
<dbReference type="EMBL" id="CP016379">
    <property type="protein sequence ID" value="AZR74288.1"/>
    <property type="molecule type" value="Genomic_DNA"/>
</dbReference>
<evidence type="ECO:0000313" key="4">
    <source>
        <dbReference type="Proteomes" id="UP000267250"/>
    </source>
</evidence>
<dbReference type="PANTHER" id="PTHR35024:SF4">
    <property type="entry name" value="POLYMER-FORMING CYTOSKELETAL PROTEIN"/>
    <property type="match status" value="1"/>
</dbReference>
<evidence type="ECO:0000313" key="3">
    <source>
        <dbReference type="EMBL" id="AZR74288.1"/>
    </source>
</evidence>
<dbReference type="OrthoDB" id="9802488at2"/>
<dbReference type="AlphaFoldDB" id="A0A3Q9HRT5"/>
<comment type="similarity">
    <text evidence="1">Belongs to the bactofilin family.</text>
</comment>
<dbReference type="Pfam" id="PF04519">
    <property type="entry name" value="Bactofilin"/>
    <property type="match status" value="1"/>
</dbReference>
<sequence>MFGKKKSKENPTRVETVIGKGTSINGDLYCKGSLRVEGKIEGGEVVAAGDVFVGQGGRIVANIKGRNVIIAGDVRGDVDAKEKLEIVPTGVLIGDIVMSTLVIEDGATFKGKSESRKGTETQSSLIAKESAAATKEEEKGNKNK</sequence>
<proteinExistence type="inferred from homology"/>